<dbReference type="PANTHER" id="PTHR11561">
    <property type="entry name" value="PHOSPHOENOLPYRUVATE CARBOXYKINASE"/>
    <property type="match status" value="1"/>
</dbReference>
<dbReference type="InterPro" id="IPR018091">
    <property type="entry name" value="PEP_carboxykin_GTP_CS"/>
</dbReference>
<dbReference type="Gene3D" id="2.170.8.10">
    <property type="entry name" value="Phosphoenolpyruvate Carboxykinase, domain 2"/>
    <property type="match status" value="1"/>
</dbReference>
<dbReference type="EMBL" id="CAEZTO010000003">
    <property type="protein sequence ID" value="CAB4566359.1"/>
    <property type="molecule type" value="Genomic_DNA"/>
</dbReference>
<dbReference type="GO" id="GO:0019543">
    <property type="term" value="P:propionate catabolic process"/>
    <property type="evidence" value="ECO:0007669"/>
    <property type="project" value="TreeGrafter"/>
</dbReference>
<reference evidence="15" key="1">
    <citation type="submission" date="2020-05" db="EMBL/GenBank/DDBJ databases">
        <authorList>
            <person name="Chiriac C."/>
            <person name="Salcher M."/>
            <person name="Ghai R."/>
            <person name="Kavagutti S V."/>
        </authorList>
    </citation>
    <scope>NUCLEOTIDE SEQUENCE</scope>
</reference>
<dbReference type="PANTHER" id="PTHR11561:SF0">
    <property type="entry name" value="PHOSPHOENOLPYRUVATE CARBOXYKINASE [GTP]-RELATED"/>
    <property type="match status" value="1"/>
</dbReference>
<dbReference type="PROSITE" id="PS00505">
    <property type="entry name" value="PEPCK_GTP"/>
    <property type="match status" value="1"/>
</dbReference>
<organism evidence="15">
    <name type="scientific">freshwater metagenome</name>
    <dbReference type="NCBI Taxonomy" id="449393"/>
    <lineage>
        <taxon>unclassified sequences</taxon>
        <taxon>metagenomes</taxon>
        <taxon>ecological metagenomes</taxon>
    </lineage>
</organism>
<dbReference type="PIRSF" id="PIRSF001348">
    <property type="entry name" value="PEP_carboxykinase_GTP"/>
    <property type="match status" value="1"/>
</dbReference>
<evidence type="ECO:0000256" key="7">
    <source>
        <dbReference type="ARBA" id="ARBA00022723"/>
    </source>
</evidence>
<dbReference type="GO" id="GO:0030145">
    <property type="term" value="F:manganese ion binding"/>
    <property type="evidence" value="ECO:0007669"/>
    <property type="project" value="TreeGrafter"/>
</dbReference>
<dbReference type="Pfam" id="PF00821">
    <property type="entry name" value="PEPCK_GTP"/>
    <property type="match status" value="1"/>
</dbReference>
<keyword evidence="11" id="KW-0464">Manganese</keyword>
<sequence length="604" mass="66678">MSLSQLKEWVADIAALTKPDRIQWCDGSGNEQEAIKNLLVRKGTLIPLNPELRPNSFLARTNPKDVARVEERTFICSESEADAGPTNNWMEPSVMRVMLREHFHGSMRGRTMYVIPFSMGVVGSPLARYGVEITDSPYVVASMHIMTRVSSKVLVEIEKGADWVPAVHSVGMPLISRQGNIVQDVAWPCNPENVYVVHYPETKEIWSYGSGYGGNSLLGKKAMSLRIGSVLGKEEGWLAEHMLLVRLTSPENKQYHVAAAFPSACGKTNLAMLQPSLPGWKAETLGDDIVWIKPDAEGKLRAINPENGLFGVAPGTSMSTNSAAIESMRKDTIFTNVALTADGDVWWEGLTKKAPEGLTDWLGNAWTEETGTPAAHPNSRFCFPMSNTTTLCSDWEKPEGVVLDAILFGGRRATNVPLVLESYSWQHGVFLGATISSEQTAAAEGPVGKLRRDPFAMLPFCGYNMADYFGHWLSMADKNLQLPRIFQVNWFRKDVDGKFLWPGFSENIRPLAWVVSRLEGKAQGVQTPIGVIPAEGELNLAGVEITEAQLEQLFDIDFEAWSYEVQGTAKFFEQFGNKLPSQLSLELLQLEARLKNAQGAAVRA</sequence>
<evidence type="ECO:0000256" key="3">
    <source>
        <dbReference type="ARBA" id="ARBA00005796"/>
    </source>
</evidence>
<evidence type="ECO:0000256" key="1">
    <source>
        <dbReference type="ARBA" id="ARBA00001936"/>
    </source>
</evidence>
<proteinExistence type="inferred from homology"/>
<dbReference type="InterPro" id="IPR013035">
    <property type="entry name" value="PEP_carboxykinase_C"/>
</dbReference>
<keyword evidence="12" id="KW-0456">Lyase</keyword>
<dbReference type="InterPro" id="IPR008209">
    <property type="entry name" value="PEP_carboxykinase_GTP"/>
</dbReference>
<dbReference type="GO" id="GO:0004613">
    <property type="term" value="F:phosphoenolpyruvate carboxykinase (GTP) activity"/>
    <property type="evidence" value="ECO:0007669"/>
    <property type="project" value="UniProtKB-EC"/>
</dbReference>
<dbReference type="GO" id="GO:0006094">
    <property type="term" value="P:gluconeogenesis"/>
    <property type="evidence" value="ECO:0007669"/>
    <property type="project" value="UniProtKB-KW"/>
</dbReference>
<evidence type="ECO:0000256" key="10">
    <source>
        <dbReference type="ARBA" id="ARBA00023134"/>
    </source>
</evidence>
<dbReference type="Gene3D" id="3.90.228.20">
    <property type="match status" value="1"/>
</dbReference>
<dbReference type="GO" id="GO:0006107">
    <property type="term" value="P:oxaloacetate metabolic process"/>
    <property type="evidence" value="ECO:0007669"/>
    <property type="project" value="TreeGrafter"/>
</dbReference>
<comment type="pathway">
    <text evidence="2">Carbohydrate biosynthesis; gluconeogenesis.</text>
</comment>
<evidence type="ECO:0000259" key="14">
    <source>
        <dbReference type="Pfam" id="PF17297"/>
    </source>
</evidence>
<keyword evidence="8" id="KW-0547">Nucleotide-binding</keyword>
<dbReference type="NCBIfam" id="NF003253">
    <property type="entry name" value="PRK04210.1"/>
    <property type="match status" value="1"/>
</dbReference>
<dbReference type="GO" id="GO:0046327">
    <property type="term" value="P:glycerol biosynthetic process from pyruvate"/>
    <property type="evidence" value="ECO:0007669"/>
    <property type="project" value="TreeGrafter"/>
</dbReference>
<keyword evidence="9" id="KW-0210">Decarboxylase</keyword>
<dbReference type="InterPro" id="IPR035078">
    <property type="entry name" value="PEP_carboxykinase_GTP_N"/>
</dbReference>
<evidence type="ECO:0000256" key="12">
    <source>
        <dbReference type="ARBA" id="ARBA00023239"/>
    </source>
</evidence>
<evidence type="ECO:0000259" key="13">
    <source>
        <dbReference type="Pfam" id="PF00821"/>
    </source>
</evidence>
<evidence type="ECO:0000256" key="11">
    <source>
        <dbReference type="ARBA" id="ARBA00023211"/>
    </source>
</evidence>
<dbReference type="SUPFAM" id="SSF68923">
    <property type="entry name" value="PEP carboxykinase N-terminal domain"/>
    <property type="match status" value="1"/>
</dbReference>
<name>A0A6J6DTM9_9ZZZZ</name>
<dbReference type="InterPro" id="IPR008210">
    <property type="entry name" value="PEP_carboxykinase_N"/>
</dbReference>
<dbReference type="GO" id="GO:0005829">
    <property type="term" value="C:cytosol"/>
    <property type="evidence" value="ECO:0007669"/>
    <property type="project" value="TreeGrafter"/>
</dbReference>
<dbReference type="EC" id="4.1.1.32" evidence="5"/>
<dbReference type="GO" id="GO:0071333">
    <property type="term" value="P:cellular response to glucose stimulus"/>
    <property type="evidence" value="ECO:0007669"/>
    <property type="project" value="TreeGrafter"/>
</dbReference>
<evidence type="ECO:0000256" key="2">
    <source>
        <dbReference type="ARBA" id="ARBA00004742"/>
    </source>
</evidence>
<dbReference type="GO" id="GO:0042594">
    <property type="term" value="P:response to starvation"/>
    <property type="evidence" value="ECO:0007669"/>
    <property type="project" value="TreeGrafter"/>
</dbReference>
<keyword evidence="10" id="KW-0342">GTP-binding</keyword>
<evidence type="ECO:0000256" key="5">
    <source>
        <dbReference type="ARBA" id="ARBA00012306"/>
    </source>
</evidence>
<gene>
    <name evidence="15" type="ORF">UFOPK1693_00383</name>
</gene>
<dbReference type="Gene3D" id="3.40.449.10">
    <property type="entry name" value="Phosphoenolpyruvate Carboxykinase, domain 1"/>
    <property type="match status" value="1"/>
</dbReference>
<evidence type="ECO:0000256" key="9">
    <source>
        <dbReference type="ARBA" id="ARBA00022793"/>
    </source>
</evidence>
<comment type="similarity">
    <text evidence="3">Belongs to the phosphoenolpyruvate carboxykinase [GTP] family.</text>
</comment>
<dbReference type="SUPFAM" id="SSF53795">
    <property type="entry name" value="PEP carboxykinase-like"/>
    <property type="match status" value="1"/>
</dbReference>
<evidence type="ECO:0000256" key="6">
    <source>
        <dbReference type="ARBA" id="ARBA00022432"/>
    </source>
</evidence>
<dbReference type="InterPro" id="IPR035077">
    <property type="entry name" value="PEP_carboxykinase_GTP_C"/>
</dbReference>
<dbReference type="GO" id="GO:0005525">
    <property type="term" value="F:GTP binding"/>
    <property type="evidence" value="ECO:0007669"/>
    <property type="project" value="UniProtKB-KW"/>
</dbReference>
<keyword evidence="7" id="KW-0479">Metal-binding</keyword>
<dbReference type="Pfam" id="PF17297">
    <property type="entry name" value="PEPCK_N"/>
    <property type="match status" value="1"/>
</dbReference>
<comment type="subunit">
    <text evidence="4">Monomer.</text>
</comment>
<evidence type="ECO:0000256" key="4">
    <source>
        <dbReference type="ARBA" id="ARBA00011245"/>
    </source>
</evidence>
<protein>
    <recommendedName>
        <fullName evidence="5">phosphoenolpyruvate carboxykinase (GTP)</fullName>
        <ecNumber evidence="5">4.1.1.32</ecNumber>
    </recommendedName>
</protein>
<dbReference type="CDD" id="cd00819">
    <property type="entry name" value="PEPCK_GTP"/>
    <property type="match status" value="1"/>
</dbReference>
<dbReference type="FunFam" id="3.40.449.10:FF:000005">
    <property type="entry name" value="Phosphoenolpyruvate carboxykinase [GTP]"/>
    <property type="match status" value="1"/>
</dbReference>
<dbReference type="HAMAP" id="MF_00452">
    <property type="entry name" value="PEPCK_GTP"/>
    <property type="match status" value="1"/>
</dbReference>
<dbReference type="GO" id="GO:0033993">
    <property type="term" value="P:response to lipid"/>
    <property type="evidence" value="ECO:0007669"/>
    <property type="project" value="TreeGrafter"/>
</dbReference>
<keyword evidence="6" id="KW-0312">Gluconeogenesis</keyword>
<comment type="cofactor">
    <cofactor evidence="1">
        <name>Mn(2+)</name>
        <dbReference type="ChEBI" id="CHEBI:29035"/>
    </cofactor>
</comment>
<feature type="domain" description="Phosphoenolpyruvate carboxykinase C-terminal P-loop" evidence="13">
    <location>
        <begin position="237"/>
        <end position="592"/>
    </location>
</feature>
<evidence type="ECO:0000256" key="8">
    <source>
        <dbReference type="ARBA" id="ARBA00022741"/>
    </source>
</evidence>
<dbReference type="AlphaFoldDB" id="A0A6J6DTM9"/>
<evidence type="ECO:0000313" key="15">
    <source>
        <dbReference type="EMBL" id="CAB4566359.1"/>
    </source>
</evidence>
<accession>A0A6J6DTM9</accession>
<feature type="domain" description="Phosphoenolpyruvate carboxykinase GTP-utilising N-terminal" evidence="14">
    <location>
        <begin position="8"/>
        <end position="232"/>
    </location>
</feature>